<reference evidence="2 3" key="1">
    <citation type="journal article" date="2009" name="Stand. Genomic Sci.">
        <title>Complete genome sequence of Thermanaerovibrio acidaminovorans type strain (Su883).</title>
        <authorList>
            <person name="Chovatia M."/>
            <person name="Sikorski J."/>
            <person name="Schroder M."/>
            <person name="Lapidus A."/>
            <person name="Nolan M."/>
            <person name="Tice H."/>
            <person name="Glavina Del Rio T."/>
            <person name="Copeland A."/>
            <person name="Cheng J.F."/>
            <person name="Lucas S."/>
            <person name="Chen F."/>
            <person name="Bruce D."/>
            <person name="Goodwin L."/>
            <person name="Pitluck S."/>
            <person name="Ivanova N."/>
            <person name="Mavromatis K."/>
            <person name="Ovchinnikova G."/>
            <person name="Pati A."/>
            <person name="Chen A."/>
            <person name="Palaniappan K."/>
            <person name="Land M."/>
            <person name="Hauser L."/>
            <person name="Chang Y.J."/>
            <person name="Jeffries C.D."/>
            <person name="Chain P."/>
            <person name="Saunders E."/>
            <person name="Detter J.C."/>
            <person name="Brettin T."/>
            <person name="Rohde M."/>
            <person name="Goker M."/>
            <person name="Spring S."/>
            <person name="Bristow J."/>
            <person name="Markowitz V."/>
            <person name="Hugenholtz P."/>
            <person name="Kyrpides N.C."/>
            <person name="Klenk H.P."/>
            <person name="Eisen J.A."/>
        </authorList>
    </citation>
    <scope>NUCLEOTIDE SEQUENCE [LARGE SCALE GENOMIC DNA]</scope>
    <source>
        <strain evidence="3">ATCC 49978 / DSM 6589 / Su883</strain>
    </source>
</reference>
<dbReference type="GO" id="GO:0016462">
    <property type="term" value="F:pyrophosphatase activity"/>
    <property type="evidence" value="ECO:0007669"/>
    <property type="project" value="TreeGrafter"/>
</dbReference>
<sequence length="195" mass="22281">MILASKKLDLVEWAKGVIPPGLEVDHPLTVRRLALDIFDHTRDLHDLGKGSRRVLELASLLHDLGLAKGERAHNRESYRMILEMDLPCKAKRAPLVAAVARYHRKAPPSEGDREVRLLRPKDRRRLAWLAGILRLADGLDADRRGADRKVRVVPLKDRVVMEVRRPVSPPVMMAIERKKDLFVSVSRRALVVRWI</sequence>
<evidence type="ECO:0000313" key="2">
    <source>
        <dbReference type="EMBL" id="ACZ19795.1"/>
    </source>
</evidence>
<evidence type="ECO:0000313" key="3">
    <source>
        <dbReference type="Proteomes" id="UP000002030"/>
    </source>
</evidence>
<dbReference type="PANTHER" id="PTHR30005">
    <property type="entry name" value="EXOPOLYPHOSPHATASE"/>
    <property type="match status" value="1"/>
</dbReference>
<dbReference type="InterPro" id="IPR048950">
    <property type="entry name" value="Ppx_GppA_C"/>
</dbReference>
<feature type="domain" description="Ppx/GppA phosphatase C-terminal" evidence="1">
    <location>
        <begin position="25"/>
        <end position="152"/>
    </location>
</feature>
<proteinExistence type="predicted"/>
<dbReference type="InterPro" id="IPR050273">
    <property type="entry name" value="GppA/Ppx_hydrolase"/>
</dbReference>
<dbReference type="AlphaFoldDB" id="D1B704"/>
<dbReference type="SUPFAM" id="SSF109604">
    <property type="entry name" value="HD-domain/PDEase-like"/>
    <property type="match status" value="1"/>
</dbReference>
<organism evidence="2 3">
    <name type="scientific">Thermanaerovibrio acidaminovorans (strain ATCC 49978 / DSM 6589 / Su883)</name>
    <name type="common">Selenomonas acidaminovorans</name>
    <dbReference type="NCBI Taxonomy" id="525903"/>
    <lineage>
        <taxon>Bacteria</taxon>
        <taxon>Thermotogati</taxon>
        <taxon>Synergistota</taxon>
        <taxon>Synergistia</taxon>
        <taxon>Synergistales</taxon>
        <taxon>Synergistaceae</taxon>
        <taxon>Thermanaerovibrio</taxon>
    </lineage>
</organism>
<evidence type="ECO:0000259" key="1">
    <source>
        <dbReference type="Pfam" id="PF21447"/>
    </source>
</evidence>
<dbReference type="EMBL" id="CP001818">
    <property type="protein sequence ID" value="ACZ19795.1"/>
    <property type="molecule type" value="Genomic_DNA"/>
</dbReference>
<dbReference type="EnsemblBacteria" id="ACZ19795">
    <property type="protein sequence ID" value="ACZ19795"/>
    <property type="gene ID" value="Taci_1574"/>
</dbReference>
<dbReference type="eggNOG" id="COG0248">
    <property type="taxonomic scope" value="Bacteria"/>
</dbReference>
<accession>D1B704</accession>
<protein>
    <submittedName>
        <fullName evidence="2">Metal dependent phosphohydrolase</fullName>
    </submittedName>
</protein>
<dbReference type="CDD" id="cd00077">
    <property type="entry name" value="HDc"/>
    <property type="match status" value="1"/>
</dbReference>
<dbReference type="Gene3D" id="1.10.3210.10">
    <property type="entry name" value="Hypothetical protein af1432"/>
    <property type="match status" value="1"/>
</dbReference>
<dbReference type="Pfam" id="PF21447">
    <property type="entry name" value="Ppx-GppA_III"/>
    <property type="match status" value="1"/>
</dbReference>
<dbReference type="InterPro" id="IPR003607">
    <property type="entry name" value="HD/PDEase_dom"/>
</dbReference>
<name>D1B704_THEAS</name>
<dbReference type="OrthoDB" id="9793035at2"/>
<gene>
    <name evidence="2" type="ordered locus">Taci_1574</name>
</gene>
<dbReference type="Proteomes" id="UP000002030">
    <property type="component" value="Chromosome"/>
</dbReference>
<dbReference type="HOGENOM" id="CLU_116249_0_0_0"/>
<dbReference type="PANTHER" id="PTHR30005:SF0">
    <property type="entry name" value="RETROGRADE REGULATION PROTEIN 2"/>
    <property type="match status" value="1"/>
</dbReference>
<keyword evidence="3" id="KW-1185">Reference proteome</keyword>
<dbReference type="STRING" id="525903.Taci_1574"/>
<dbReference type="KEGG" id="tai:Taci_1574"/>